<proteinExistence type="predicted"/>
<dbReference type="EMBL" id="LCUJ01000013">
    <property type="protein sequence ID" value="OCL96687.1"/>
    <property type="molecule type" value="Genomic_DNA"/>
</dbReference>
<name>A0A1C0B356_9BACT</name>
<dbReference type="InterPro" id="IPR010272">
    <property type="entry name" value="T6SS_TssF"/>
</dbReference>
<dbReference type="PANTHER" id="PTHR35370">
    <property type="entry name" value="CYTOPLASMIC PROTEIN-RELATED-RELATED"/>
    <property type="match status" value="1"/>
</dbReference>
<dbReference type="PIRSF" id="PIRSF028304">
    <property type="entry name" value="UCP028304"/>
    <property type="match status" value="1"/>
</dbReference>
<dbReference type="PATRIC" id="fig|544718.51.peg.1988"/>
<dbReference type="Proteomes" id="UP000093281">
    <property type="component" value="Unassembled WGS sequence"/>
</dbReference>
<reference evidence="2" key="1">
    <citation type="submission" date="2015-05" db="EMBL/GenBank/DDBJ databases">
        <authorList>
            <person name="Rovetto F."/>
            <person name="Cocolin L."/>
            <person name="Illeghems K."/>
            <person name="Van Nieuwerburgh F."/>
            <person name="Houf K."/>
        </authorList>
    </citation>
    <scope>NUCLEOTIDE SEQUENCE [LARGE SCALE GENOMIC DNA]</scope>
    <source>
        <strain evidence="2">DU22</strain>
    </source>
</reference>
<dbReference type="Pfam" id="PF05947">
    <property type="entry name" value="T6SS_TssF"/>
    <property type="match status" value="1"/>
</dbReference>
<evidence type="ECO:0000313" key="1">
    <source>
        <dbReference type="EMBL" id="OCL96687.1"/>
    </source>
</evidence>
<accession>A0A1C0B356</accession>
<organism evidence="1 2">
    <name type="scientific">Aliarcobacter thereius</name>
    <dbReference type="NCBI Taxonomy" id="544718"/>
    <lineage>
        <taxon>Bacteria</taxon>
        <taxon>Pseudomonadati</taxon>
        <taxon>Campylobacterota</taxon>
        <taxon>Epsilonproteobacteria</taxon>
        <taxon>Campylobacterales</taxon>
        <taxon>Arcobacteraceae</taxon>
        <taxon>Aliarcobacter</taxon>
    </lineage>
</organism>
<dbReference type="OrthoDB" id="9763676at2"/>
<evidence type="ECO:0008006" key="3">
    <source>
        <dbReference type="Google" id="ProtNLM"/>
    </source>
</evidence>
<comment type="caution">
    <text evidence="1">The sequence shown here is derived from an EMBL/GenBank/DDBJ whole genome shotgun (WGS) entry which is preliminary data.</text>
</comment>
<dbReference type="NCBIfam" id="TIGR03359">
    <property type="entry name" value="VI_chp_6"/>
    <property type="match status" value="1"/>
</dbReference>
<dbReference type="AlphaFoldDB" id="A0A1C0B356"/>
<evidence type="ECO:0000313" key="2">
    <source>
        <dbReference type="Proteomes" id="UP000093281"/>
    </source>
</evidence>
<protein>
    <recommendedName>
        <fullName evidence="3">Type VI secretion system baseplate subunit TssF</fullName>
    </recommendedName>
</protein>
<dbReference type="RefSeq" id="WP_066187689.1">
    <property type="nucleotide sequence ID" value="NZ_LCUJ01000013.1"/>
</dbReference>
<gene>
    <name evidence="1" type="ORF">AAX29_02019</name>
</gene>
<sequence>MIFNDYYKKELISLRTKGLEFSKNNPGLSSYLSKEGQDPDVERLLEGFAFLSGSLNQLLDQELPEVAHTLVQILWPDYNRVIPSYSIIQYAINRESNETIYIPKNSEVMSKVKPNVKQCNFRTVYDTEILPVDLQSVEYFSNNKKSSIELDFKATGATTLLNMKIEKLRLFLNGSKYVVYDLYLYLLKYVENISIMLKDINGEILKNIIIDKSSIKAVGLDDKDYMLPYSESLFSGYILLQEYFCFKDKFLFIDLLNLSKMKMVEEDILDKSKSFTIKIGFSKTFTNQEIPTKDNFILNATPIINIFNTDAVPIKKDFSNDEYLIEPIELTKEQGEVFSVENVRAWSDKTSSYQDMLPFEEFEHSAEGREFYSIKTKTSNQGDRTNSYIRFSNVSRDNVFSNISTTVSLKLLCTNRNIPTNLRIGDICIPKIGANSVNSPFKNITVPTISYPPPIAKDFLWKIISNMSLNYLSLADINTLRRVLAIYDFYGAYDLKQREINARNLEGLVSIDYSKCEYIDEGFPIKGHHIKIKLDKSKFSTLGEAYLFCTVINEFFSLYGSLNSFHKLSVEVLNEDTFEWPIKIGSKTVI</sequence>
<dbReference type="PANTHER" id="PTHR35370:SF1">
    <property type="entry name" value="TYPE VI SECRETION SYSTEM COMPONENT TSSF1"/>
    <property type="match status" value="1"/>
</dbReference>